<sequence length="75" mass="8024">MVGPTEEDHKRGLECVFGVLPMAENAAADLQDQRPVSADDFGKRGFVVAGSDRGYQGGVRGQEDEPTDERKGGIC</sequence>
<feature type="region of interest" description="Disordered" evidence="1">
    <location>
        <begin position="49"/>
        <end position="75"/>
    </location>
</feature>
<protein>
    <submittedName>
        <fullName evidence="2">Uncharacterized protein</fullName>
    </submittedName>
</protein>
<comment type="caution">
    <text evidence="2">The sequence shown here is derived from an EMBL/GenBank/DDBJ whole genome shotgun (WGS) entry which is preliminary data.</text>
</comment>
<organism evidence="2 3">
    <name type="scientific">Fimbriiglobus ruber</name>
    <dbReference type="NCBI Taxonomy" id="1908690"/>
    <lineage>
        <taxon>Bacteria</taxon>
        <taxon>Pseudomonadati</taxon>
        <taxon>Planctomycetota</taxon>
        <taxon>Planctomycetia</taxon>
        <taxon>Gemmatales</taxon>
        <taxon>Gemmataceae</taxon>
        <taxon>Fimbriiglobus</taxon>
    </lineage>
</organism>
<name>A0A225D7H9_9BACT</name>
<dbReference type="RefSeq" id="WP_238603000.1">
    <property type="nucleotide sequence ID" value="NZ_NIDE01000017.1"/>
</dbReference>
<reference evidence="3" key="1">
    <citation type="submission" date="2017-06" db="EMBL/GenBank/DDBJ databases">
        <title>Genome analysis of Fimbriiglobus ruber SP5, the first member of the order Planctomycetales with confirmed chitinolytic capability.</title>
        <authorList>
            <person name="Ravin N.V."/>
            <person name="Rakitin A.L."/>
            <person name="Ivanova A.A."/>
            <person name="Beletsky A.V."/>
            <person name="Kulichevskaya I.S."/>
            <person name="Mardanov A.V."/>
            <person name="Dedysh S.N."/>
        </authorList>
    </citation>
    <scope>NUCLEOTIDE SEQUENCE [LARGE SCALE GENOMIC DNA]</scope>
    <source>
        <strain evidence="3">SP5</strain>
    </source>
</reference>
<dbReference type="AlphaFoldDB" id="A0A225D7H9"/>
<proteinExistence type="predicted"/>
<accession>A0A225D7H9</accession>
<evidence type="ECO:0000256" key="1">
    <source>
        <dbReference type="SAM" id="MobiDB-lite"/>
    </source>
</evidence>
<gene>
    <name evidence="2" type="ORF">FRUB_08157</name>
</gene>
<keyword evidence="3" id="KW-1185">Reference proteome</keyword>
<dbReference type="EMBL" id="NIDE01000017">
    <property type="protein sequence ID" value="OWK35594.1"/>
    <property type="molecule type" value="Genomic_DNA"/>
</dbReference>
<evidence type="ECO:0000313" key="3">
    <source>
        <dbReference type="Proteomes" id="UP000214646"/>
    </source>
</evidence>
<dbReference type="Proteomes" id="UP000214646">
    <property type="component" value="Unassembled WGS sequence"/>
</dbReference>
<evidence type="ECO:0000313" key="2">
    <source>
        <dbReference type="EMBL" id="OWK35594.1"/>
    </source>
</evidence>